<protein>
    <submittedName>
        <fullName evidence="1">Uncharacterized protein</fullName>
    </submittedName>
</protein>
<organism evidence="1 2">
    <name type="scientific">Rubellimicrobium rubrum</name>
    <dbReference type="NCBI Taxonomy" id="2585369"/>
    <lineage>
        <taxon>Bacteria</taxon>
        <taxon>Pseudomonadati</taxon>
        <taxon>Pseudomonadota</taxon>
        <taxon>Alphaproteobacteria</taxon>
        <taxon>Rhodobacterales</taxon>
        <taxon>Roseobacteraceae</taxon>
        <taxon>Rubellimicrobium</taxon>
    </lineage>
</organism>
<evidence type="ECO:0000313" key="2">
    <source>
        <dbReference type="Proteomes" id="UP000305887"/>
    </source>
</evidence>
<gene>
    <name evidence="1" type="ORF">FHG66_03755</name>
</gene>
<dbReference type="AlphaFoldDB" id="A0A5C4N276"/>
<keyword evidence="2" id="KW-1185">Reference proteome</keyword>
<dbReference type="EMBL" id="VDFU01000003">
    <property type="protein sequence ID" value="TNC51934.1"/>
    <property type="molecule type" value="Genomic_DNA"/>
</dbReference>
<accession>A0A5C4N276</accession>
<reference evidence="1 2" key="1">
    <citation type="submission" date="2019-06" db="EMBL/GenBank/DDBJ databases">
        <title>YIM 131921 draft genome.</title>
        <authorList>
            <person name="Jiang L."/>
        </authorList>
    </citation>
    <scope>NUCLEOTIDE SEQUENCE [LARGE SCALE GENOMIC DNA]</scope>
    <source>
        <strain evidence="1 2">YIM 131921</strain>
    </source>
</reference>
<evidence type="ECO:0000313" key="1">
    <source>
        <dbReference type="EMBL" id="TNC51934.1"/>
    </source>
</evidence>
<sequence length="135" mass="15333">MGSVSDFNLVELGKFLRFILRAKFDPPVDDKAFTPEINRLLDAIRDAAERLDDPRKDMIILGYFRGSALDQQNLRTVIEAAKHEYQFCRGHISFRDLVETGIYPFVLDESGLSEVAKAAESIETPQSSRDPRTLE</sequence>
<dbReference type="RefSeq" id="WP_139075356.1">
    <property type="nucleotide sequence ID" value="NZ_VDFU01000003.1"/>
</dbReference>
<name>A0A5C4N276_9RHOB</name>
<dbReference type="Proteomes" id="UP000305887">
    <property type="component" value="Unassembled WGS sequence"/>
</dbReference>
<proteinExistence type="predicted"/>
<comment type="caution">
    <text evidence="1">The sequence shown here is derived from an EMBL/GenBank/DDBJ whole genome shotgun (WGS) entry which is preliminary data.</text>
</comment>